<gene>
    <name evidence="1" type="ORF">BAE44_0014750</name>
</gene>
<dbReference type="AlphaFoldDB" id="A0A1E5VGJ6"/>
<reference evidence="1 2" key="1">
    <citation type="submission" date="2016-09" db="EMBL/GenBank/DDBJ databases">
        <title>The draft genome of Dichanthelium oligosanthes: A C3 panicoid grass species.</title>
        <authorList>
            <person name="Studer A.J."/>
            <person name="Schnable J.C."/>
            <person name="Brutnell T.P."/>
        </authorList>
    </citation>
    <scope>NUCLEOTIDE SEQUENCE [LARGE SCALE GENOMIC DNA]</scope>
    <source>
        <strain evidence="2">cv. Kellogg 1175</strain>
        <tissue evidence="1">Leaf</tissue>
    </source>
</reference>
<keyword evidence="2" id="KW-1185">Reference proteome</keyword>
<proteinExistence type="predicted"/>
<protein>
    <submittedName>
        <fullName evidence="1">Uncharacterized protein</fullName>
    </submittedName>
</protein>
<accession>A0A1E5VGJ6</accession>
<name>A0A1E5VGJ6_9POAL</name>
<feature type="non-terminal residue" evidence="1">
    <location>
        <position position="1"/>
    </location>
</feature>
<organism evidence="1 2">
    <name type="scientific">Dichanthelium oligosanthes</name>
    <dbReference type="NCBI Taxonomy" id="888268"/>
    <lineage>
        <taxon>Eukaryota</taxon>
        <taxon>Viridiplantae</taxon>
        <taxon>Streptophyta</taxon>
        <taxon>Embryophyta</taxon>
        <taxon>Tracheophyta</taxon>
        <taxon>Spermatophyta</taxon>
        <taxon>Magnoliopsida</taxon>
        <taxon>Liliopsida</taxon>
        <taxon>Poales</taxon>
        <taxon>Poaceae</taxon>
        <taxon>PACMAD clade</taxon>
        <taxon>Panicoideae</taxon>
        <taxon>Panicodae</taxon>
        <taxon>Paniceae</taxon>
        <taxon>Dichantheliinae</taxon>
        <taxon>Dichanthelium</taxon>
    </lineage>
</organism>
<evidence type="ECO:0000313" key="1">
    <source>
        <dbReference type="EMBL" id="OEL24231.1"/>
    </source>
</evidence>
<comment type="caution">
    <text evidence="1">The sequence shown here is derived from an EMBL/GenBank/DDBJ whole genome shotgun (WGS) entry which is preliminary data.</text>
</comment>
<dbReference type="EMBL" id="LWDX02040204">
    <property type="protein sequence ID" value="OEL24231.1"/>
    <property type="molecule type" value="Genomic_DNA"/>
</dbReference>
<evidence type="ECO:0000313" key="2">
    <source>
        <dbReference type="Proteomes" id="UP000095767"/>
    </source>
</evidence>
<dbReference type="Proteomes" id="UP000095767">
    <property type="component" value="Unassembled WGS sequence"/>
</dbReference>
<sequence length="54" mass="6054">NACAAKKPLWTIHRLDQWRQDPKAARKKEKVMTTSANASIRSTVPLGLLHKSLS</sequence>